<sequence length="531" mass="59986">MSVTHHTISMNGTDTLAPAAIAADILETLLSTPVWHGVVWAAFFPILYYVLSAIYSLYFHPLAKFPGPKLAAVSRLPFAISAVRGRTYEWLDDLHQRYGSVVRIAPGELTTISPGAWEDIYLRRPTMLKDSHSQTPPMNGADSLFTAEGHTHTRMRRTFLNGFSDRALREQVPIIESYSELFIQRLRREYAKAPANTLDMGKYYGYVGLDVIADLTFGESFHGLEKDNEHQWVLGFFLGAKFGAIRNSLSYFYPMDRLFGMIFLRMTAENRARNWKYTAERVTKRLDMATAGIERSDFMTPVIGNVNEGHEKGITRNELNTNSLAMVIAGSQLTMVALSTATYLLLKNPETYRRLQEEVRSSVSTLSELGVESVQSLPYLSAVVDETLRIHHPTPIHLPRIVAPEGQIIDGKWIPGNTVIGVALQTAQTSSLYWADPHGFHPERFLPLGHAYYDSQFKHDNKEAFHPYSIGNRSCVGKKVFQAEAKLVLAKTIFAFDLQLSDQTDRDWMNQSAYLVFHPKPLYVKLTERSI</sequence>
<keyword evidence="8" id="KW-0472">Membrane</keyword>
<dbReference type="InterPro" id="IPR036396">
    <property type="entry name" value="Cyt_P450_sf"/>
</dbReference>
<keyword evidence="8" id="KW-0812">Transmembrane</keyword>
<evidence type="ECO:0000256" key="3">
    <source>
        <dbReference type="ARBA" id="ARBA00010617"/>
    </source>
</evidence>
<organism evidence="9 10">
    <name type="scientific">Stachybotrys chartarum (strain CBS 109288 / IBT 7711)</name>
    <name type="common">Toxic black mold</name>
    <name type="synonym">Stilbospora chartarum</name>
    <dbReference type="NCBI Taxonomy" id="1280523"/>
    <lineage>
        <taxon>Eukaryota</taxon>
        <taxon>Fungi</taxon>
        <taxon>Dikarya</taxon>
        <taxon>Ascomycota</taxon>
        <taxon>Pezizomycotina</taxon>
        <taxon>Sordariomycetes</taxon>
        <taxon>Hypocreomycetidae</taxon>
        <taxon>Hypocreales</taxon>
        <taxon>Stachybotryaceae</taxon>
        <taxon>Stachybotrys</taxon>
    </lineage>
</organism>
<keyword evidence="6 7" id="KW-0408">Iron</keyword>
<dbReference type="Proteomes" id="UP000028045">
    <property type="component" value="Unassembled WGS sequence"/>
</dbReference>
<dbReference type="InterPro" id="IPR002401">
    <property type="entry name" value="Cyt_P450_E_grp-I"/>
</dbReference>
<evidence type="ECO:0000256" key="8">
    <source>
        <dbReference type="SAM" id="Phobius"/>
    </source>
</evidence>
<name>A0A084B3V5_STACB</name>
<keyword evidence="5 7" id="KW-0479">Metal-binding</keyword>
<dbReference type="Pfam" id="PF00067">
    <property type="entry name" value="p450"/>
    <property type="match status" value="1"/>
</dbReference>
<dbReference type="PANTHER" id="PTHR24305:SF210">
    <property type="entry name" value="CYTOCHROME P450 MONOOXYGENASE ASQL-RELATED"/>
    <property type="match status" value="1"/>
</dbReference>
<dbReference type="EMBL" id="KL648097">
    <property type="protein sequence ID" value="KEY72234.1"/>
    <property type="molecule type" value="Genomic_DNA"/>
</dbReference>
<dbReference type="HOGENOM" id="CLU_001570_14_11_1"/>
<evidence type="ECO:0000256" key="2">
    <source>
        <dbReference type="ARBA" id="ARBA00004685"/>
    </source>
</evidence>
<evidence type="ECO:0000313" key="9">
    <source>
        <dbReference type="EMBL" id="KEY72234.1"/>
    </source>
</evidence>
<evidence type="ECO:0000256" key="1">
    <source>
        <dbReference type="ARBA" id="ARBA00001971"/>
    </source>
</evidence>
<comment type="pathway">
    <text evidence="2">Mycotoxin biosynthesis.</text>
</comment>
<dbReference type="AlphaFoldDB" id="A0A084B3V5"/>
<evidence type="ECO:0000256" key="7">
    <source>
        <dbReference type="PIRSR" id="PIRSR602401-1"/>
    </source>
</evidence>
<dbReference type="PRINTS" id="PR00385">
    <property type="entry name" value="P450"/>
</dbReference>
<keyword evidence="8" id="KW-1133">Transmembrane helix</keyword>
<proteinExistence type="inferred from homology"/>
<dbReference type="GO" id="GO:0004497">
    <property type="term" value="F:monooxygenase activity"/>
    <property type="evidence" value="ECO:0007669"/>
    <property type="project" value="InterPro"/>
</dbReference>
<dbReference type="SUPFAM" id="SSF48264">
    <property type="entry name" value="Cytochrome P450"/>
    <property type="match status" value="1"/>
</dbReference>
<feature type="transmembrane region" description="Helical" evidence="8">
    <location>
        <begin position="38"/>
        <end position="59"/>
    </location>
</feature>
<evidence type="ECO:0000256" key="5">
    <source>
        <dbReference type="ARBA" id="ARBA00022723"/>
    </source>
</evidence>
<dbReference type="GO" id="GO:0005506">
    <property type="term" value="F:iron ion binding"/>
    <property type="evidence" value="ECO:0007669"/>
    <property type="project" value="InterPro"/>
</dbReference>
<evidence type="ECO:0000313" key="10">
    <source>
        <dbReference type="Proteomes" id="UP000028045"/>
    </source>
</evidence>
<evidence type="ECO:0000256" key="4">
    <source>
        <dbReference type="ARBA" id="ARBA00022617"/>
    </source>
</evidence>
<dbReference type="GO" id="GO:0016705">
    <property type="term" value="F:oxidoreductase activity, acting on paired donors, with incorporation or reduction of molecular oxygen"/>
    <property type="evidence" value="ECO:0007669"/>
    <property type="project" value="InterPro"/>
</dbReference>
<gene>
    <name evidence="9" type="ORF">S7711_00233</name>
</gene>
<evidence type="ECO:0000256" key="6">
    <source>
        <dbReference type="ARBA" id="ARBA00023004"/>
    </source>
</evidence>
<dbReference type="PANTHER" id="PTHR24305">
    <property type="entry name" value="CYTOCHROME P450"/>
    <property type="match status" value="1"/>
</dbReference>
<keyword evidence="10" id="KW-1185">Reference proteome</keyword>
<dbReference type="Gene3D" id="1.10.630.10">
    <property type="entry name" value="Cytochrome P450"/>
    <property type="match status" value="1"/>
</dbReference>
<dbReference type="PRINTS" id="PR00463">
    <property type="entry name" value="EP450I"/>
</dbReference>
<dbReference type="CDD" id="cd11058">
    <property type="entry name" value="CYP60B-like"/>
    <property type="match status" value="1"/>
</dbReference>
<comment type="similarity">
    <text evidence="3">Belongs to the cytochrome P450 family.</text>
</comment>
<dbReference type="GO" id="GO:0020037">
    <property type="term" value="F:heme binding"/>
    <property type="evidence" value="ECO:0007669"/>
    <property type="project" value="InterPro"/>
</dbReference>
<accession>A0A084B3V5</accession>
<protein>
    <submittedName>
        <fullName evidence="9">Uncharacterized protein</fullName>
    </submittedName>
</protein>
<reference evidence="9 10" key="1">
    <citation type="journal article" date="2014" name="BMC Genomics">
        <title>Comparative genome sequencing reveals chemotype-specific gene clusters in the toxigenic black mold Stachybotrys.</title>
        <authorList>
            <person name="Semeiks J."/>
            <person name="Borek D."/>
            <person name="Otwinowski Z."/>
            <person name="Grishin N.V."/>
        </authorList>
    </citation>
    <scope>NUCLEOTIDE SEQUENCE [LARGE SCALE GENOMIC DNA]</scope>
    <source>
        <strain evidence="10">CBS 109288 / IBT 7711</strain>
    </source>
</reference>
<dbReference type="OrthoDB" id="1470350at2759"/>
<keyword evidence="4 7" id="KW-0349">Heme</keyword>
<dbReference type="InterPro" id="IPR001128">
    <property type="entry name" value="Cyt_P450"/>
</dbReference>
<comment type="cofactor">
    <cofactor evidence="1 7">
        <name>heme</name>
        <dbReference type="ChEBI" id="CHEBI:30413"/>
    </cofactor>
</comment>
<feature type="binding site" description="axial binding residue" evidence="7">
    <location>
        <position position="475"/>
    </location>
    <ligand>
        <name>heme</name>
        <dbReference type="ChEBI" id="CHEBI:30413"/>
    </ligand>
    <ligandPart>
        <name>Fe</name>
        <dbReference type="ChEBI" id="CHEBI:18248"/>
    </ligandPart>
</feature>
<dbReference type="InterPro" id="IPR050121">
    <property type="entry name" value="Cytochrome_P450_monoxygenase"/>
</dbReference>